<reference evidence="2" key="2">
    <citation type="journal article" date="2015" name="Fish Shellfish Immunol.">
        <title>Early steps in the European eel (Anguilla anguilla)-Vibrio vulnificus interaction in the gills: Role of the RtxA13 toxin.</title>
        <authorList>
            <person name="Callol A."/>
            <person name="Pajuelo D."/>
            <person name="Ebbesson L."/>
            <person name="Teles M."/>
            <person name="MacKenzie S."/>
            <person name="Amaro C."/>
        </authorList>
    </citation>
    <scope>NUCLEOTIDE SEQUENCE</scope>
</reference>
<organism evidence="2">
    <name type="scientific">Anguilla anguilla</name>
    <name type="common">European freshwater eel</name>
    <name type="synonym">Muraena anguilla</name>
    <dbReference type="NCBI Taxonomy" id="7936"/>
    <lineage>
        <taxon>Eukaryota</taxon>
        <taxon>Metazoa</taxon>
        <taxon>Chordata</taxon>
        <taxon>Craniata</taxon>
        <taxon>Vertebrata</taxon>
        <taxon>Euteleostomi</taxon>
        <taxon>Actinopterygii</taxon>
        <taxon>Neopterygii</taxon>
        <taxon>Teleostei</taxon>
        <taxon>Anguilliformes</taxon>
        <taxon>Anguillidae</taxon>
        <taxon>Anguilla</taxon>
    </lineage>
</organism>
<reference evidence="2" key="1">
    <citation type="submission" date="2014-11" db="EMBL/GenBank/DDBJ databases">
        <authorList>
            <person name="Amaro Gonzalez C."/>
        </authorList>
    </citation>
    <scope>NUCLEOTIDE SEQUENCE</scope>
</reference>
<dbReference type="EMBL" id="GBXM01065444">
    <property type="protein sequence ID" value="JAH43133.1"/>
    <property type="molecule type" value="Transcribed_RNA"/>
</dbReference>
<evidence type="ECO:0000256" key="1">
    <source>
        <dbReference type="SAM" id="MobiDB-lite"/>
    </source>
</evidence>
<protein>
    <submittedName>
        <fullName evidence="2">Uncharacterized protein</fullName>
    </submittedName>
</protein>
<evidence type="ECO:0000313" key="2">
    <source>
        <dbReference type="EMBL" id="JAH43133.1"/>
    </source>
</evidence>
<proteinExistence type="predicted"/>
<accession>A0A0E9SRG5</accession>
<dbReference type="EMBL" id="GBXM01085627">
    <property type="protein sequence ID" value="JAH22950.1"/>
    <property type="molecule type" value="Transcribed_RNA"/>
</dbReference>
<feature type="region of interest" description="Disordered" evidence="1">
    <location>
        <begin position="1"/>
        <end position="24"/>
    </location>
</feature>
<sequence>MHKPKDYNLAEEERKSRSKMEQKKSESCILVPPLNFPKDGLYQPVYIIPEQIDQCVFATEV</sequence>
<dbReference type="AlphaFoldDB" id="A0A0E9SRG5"/>
<name>A0A0E9SRG5_ANGAN</name>